<keyword evidence="4" id="KW-1185">Reference proteome</keyword>
<organism evidence="3 4">
    <name type="scientific">Corallococcus praedator</name>
    <dbReference type="NCBI Taxonomy" id="2316724"/>
    <lineage>
        <taxon>Bacteria</taxon>
        <taxon>Pseudomonadati</taxon>
        <taxon>Myxococcota</taxon>
        <taxon>Myxococcia</taxon>
        <taxon>Myxococcales</taxon>
        <taxon>Cystobacterineae</taxon>
        <taxon>Myxococcaceae</taxon>
        <taxon>Corallococcus</taxon>
    </lineage>
</organism>
<sequence length="547" mass="57953">MSAIMKAWRRGLLGAVLLGGAVAVAEPPPTNSAQGTQLHGSERFESINIPLASLEVPPFLAGAKCASPAKAVQVYGRLMVAQLSCTSLPPPYSGLTGYFLDGPTLVGASFRAPFEGRSVKLVIEEARCHAGITSSPVACTSENLSSGVARWEFRVSATTDDKTPTVPLCPAGSGFALAVPHPWSTGGELLNNPDYFTFACAPSNQGTASNPFFVGGGVIAKCIDWGYAPWGGPSSPDAVARDSHELCTRMARADYCGEGKSNTLDGTPLSFMGPQSALALSTNGYPVATVEQGQYALEAVWKRDSCGTVRPLCLGKKRWDSLSLEATCLNRALEAGTPPVIATGPSIRPCEDLKLTNYADDTLLVSYSLFIDRALVMFKKTDTEFVTTTSVVADLQEHPGIEDVSTFRADLNGDGLADTPSLVPLRAEGPILSAKLPSAIKKRMGSFIKPLYRCVDHVGRRLLTDSNTCAPATGFFLNAVSSDQGIEGYVYSAVDADSTGQRRPLKLWKHPTLGFYATSTQAPSSAFVFVKDLGFLPAVGQLPGRDL</sequence>
<comment type="caution">
    <text evidence="3">The sequence shown here is derived from an EMBL/GenBank/DDBJ whole genome shotgun (WGS) entry which is preliminary data.</text>
</comment>
<evidence type="ECO:0000259" key="2">
    <source>
        <dbReference type="Pfam" id="PF20032"/>
    </source>
</evidence>
<name>A0ABX9Q8S5_9BACT</name>
<feature type="chain" id="PRO_5047428189" description="ADYC domain-containing protein" evidence="1">
    <location>
        <begin position="26"/>
        <end position="547"/>
    </location>
</feature>
<dbReference type="Proteomes" id="UP000278907">
    <property type="component" value="Unassembled WGS sequence"/>
</dbReference>
<feature type="domain" description="ADYC" evidence="2">
    <location>
        <begin position="105"/>
        <end position="319"/>
    </location>
</feature>
<reference evidence="3 4" key="1">
    <citation type="submission" date="2018-09" db="EMBL/GenBank/DDBJ databases">
        <authorList>
            <person name="Livingstone P.G."/>
            <person name="Whitworth D.E."/>
        </authorList>
    </citation>
    <scope>NUCLEOTIDE SEQUENCE [LARGE SCALE GENOMIC DNA]</scope>
    <source>
        <strain evidence="3 4">CA031B</strain>
    </source>
</reference>
<evidence type="ECO:0000313" key="4">
    <source>
        <dbReference type="Proteomes" id="UP000278907"/>
    </source>
</evidence>
<evidence type="ECO:0000313" key="3">
    <source>
        <dbReference type="EMBL" id="RKH94207.1"/>
    </source>
</evidence>
<gene>
    <name evidence="3" type="ORF">D7Y13_33640</name>
</gene>
<dbReference type="InterPro" id="IPR045426">
    <property type="entry name" value="ADYC"/>
</dbReference>
<evidence type="ECO:0000256" key="1">
    <source>
        <dbReference type="SAM" id="SignalP"/>
    </source>
</evidence>
<dbReference type="EMBL" id="RAWI01000388">
    <property type="protein sequence ID" value="RKH94207.1"/>
    <property type="molecule type" value="Genomic_DNA"/>
</dbReference>
<proteinExistence type="predicted"/>
<dbReference type="Pfam" id="PF20032">
    <property type="entry name" value="ADYC"/>
    <property type="match status" value="1"/>
</dbReference>
<feature type="signal peptide" evidence="1">
    <location>
        <begin position="1"/>
        <end position="25"/>
    </location>
</feature>
<keyword evidence="1" id="KW-0732">Signal</keyword>
<dbReference type="RefSeq" id="WP_147444525.1">
    <property type="nucleotide sequence ID" value="NZ_RAWI01000388.1"/>
</dbReference>
<accession>A0ABX9Q8S5</accession>
<protein>
    <recommendedName>
        <fullName evidence="2">ADYC domain-containing protein</fullName>
    </recommendedName>
</protein>